<feature type="transmembrane region" description="Helical" evidence="11">
    <location>
        <begin position="164"/>
        <end position="184"/>
    </location>
</feature>
<feature type="region of interest" description="Disordered" evidence="10">
    <location>
        <begin position="397"/>
        <end position="425"/>
    </location>
</feature>
<organism evidence="13 14">
    <name type="scientific">Nephila pilipes</name>
    <name type="common">Giant wood spider</name>
    <name type="synonym">Nephila maculata</name>
    <dbReference type="NCBI Taxonomy" id="299642"/>
    <lineage>
        <taxon>Eukaryota</taxon>
        <taxon>Metazoa</taxon>
        <taxon>Ecdysozoa</taxon>
        <taxon>Arthropoda</taxon>
        <taxon>Chelicerata</taxon>
        <taxon>Arachnida</taxon>
        <taxon>Araneae</taxon>
        <taxon>Araneomorphae</taxon>
        <taxon>Entelegynae</taxon>
        <taxon>Araneoidea</taxon>
        <taxon>Nephilidae</taxon>
        <taxon>Nephila</taxon>
    </lineage>
</organism>
<feature type="region of interest" description="Disordered" evidence="10">
    <location>
        <begin position="1"/>
        <end position="22"/>
    </location>
</feature>
<evidence type="ECO:0000256" key="4">
    <source>
        <dbReference type="ARBA" id="ARBA00022989"/>
    </source>
</evidence>
<dbReference type="GO" id="GO:0005886">
    <property type="term" value="C:plasma membrane"/>
    <property type="evidence" value="ECO:0007669"/>
    <property type="project" value="TreeGrafter"/>
</dbReference>
<dbReference type="PROSITE" id="PS00237">
    <property type="entry name" value="G_PROTEIN_RECEP_F1_1"/>
    <property type="match status" value="1"/>
</dbReference>
<feature type="transmembrane region" description="Helical" evidence="11">
    <location>
        <begin position="48"/>
        <end position="73"/>
    </location>
</feature>
<dbReference type="Proteomes" id="UP000887013">
    <property type="component" value="Unassembled WGS sequence"/>
</dbReference>
<feature type="compositionally biased region" description="Low complexity" evidence="10">
    <location>
        <begin position="9"/>
        <end position="22"/>
    </location>
</feature>
<dbReference type="SUPFAM" id="SSF81321">
    <property type="entry name" value="Family A G protein-coupled receptor-like"/>
    <property type="match status" value="1"/>
</dbReference>
<dbReference type="Gene3D" id="1.20.1070.10">
    <property type="entry name" value="Rhodopsin 7-helix transmembrane proteins"/>
    <property type="match status" value="1"/>
</dbReference>
<comment type="subcellular location">
    <subcellularLocation>
        <location evidence="1">Membrane</location>
        <topology evidence="1">Multi-pass membrane protein</topology>
    </subcellularLocation>
</comment>
<feature type="transmembrane region" description="Helical" evidence="11">
    <location>
        <begin position="122"/>
        <end position="143"/>
    </location>
</feature>
<dbReference type="GO" id="GO:0004930">
    <property type="term" value="F:G protein-coupled receptor activity"/>
    <property type="evidence" value="ECO:0007669"/>
    <property type="project" value="UniProtKB-KW"/>
</dbReference>
<feature type="compositionally biased region" description="Basic and acidic residues" evidence="10">
    <location>
        <begin position="397"/>
        <end position="409"/>
    </location>
</feature>
<dbReference type="Pfam" id="PF00001">
    <property type="entry name" value="7tm_1"/>
    <property type="match status" value="1"/>
</dbReference>
<evidence type="ECO:0000313" key="13">
    <source>
        <dbReference type="EMBL" id="GFT75360.1"/>
    </source>
</evidence>
<keyword evidence="14" id="KW-1185">Reference proteome</keyword>
<feature type="domain" description="G-protein coupled receptors family 1 profile" evidence="12">
    <location>
        <begin position="64"/>
        <end position="338"/>
    </location>
</feature>
<proteinExistence type="inferred from homology"/>
<dbReference type="EMBL" id="BMAW01117451">
    <property type="protein sequence ID" value="GFT75360.1"/>
    <property type="molecule type" value="Genomic_DNA"/>
</dbReference>
<gene>
    <name evidence="13" type="primary">QRFPR</name>
    <name evidence="13" type="ORF">NPIL_354901</name>
</gene>
<evidence type="ECO:0000256" key="11">
    <source>
        <dbReference type="SAM" id="Phobius"/>
    </source>
</evidence>
<evidence type="ECO:0000256" key="1">
    <source>
        <dbReference type="ARBA" id="ARBA00004141"/>
    </source>
</evidence>
<name>A0A8X6U342_NEPPI</name>
<accession>A0A8X6U342</accession>
<keyword evidence="8 9" id="KW-0807">Transducer</keyword>
<feature type="transmembrane region" description="Helical" evidence="11">
    <location>
        <begin position="283"/>
        <end position="304"/>
    </location>
</feature>
<dbReference type="PANTHER" id="PTHR45695">
    <property type="entry name" value="LEUCOKININ RECEPTOR-RELATED"/>
    <property type="match status" value="1"/>
</dbReference>
<dbReference type="PROSITE" id="PS50262">
    <property type="entry name" value="G_PROTEIN_RECEP_F1_2"/>
    <property type="match status" value="1"/>
</dbReference>
<evidence type="ECO:0000313" key="14">
    <source>
        <dbReference type="Proteomes" id="UP000887013"/>
    </source>
</evidence>
<keyword evidence="3 9" id="KW-0812">Transmembrane</keyword>
<dbReference type="InterPro" id="IPR017452">
    <property type="entry name" value="GPCR_Rhodpsn_7TM"/>
</dbReference>
<keyword evidence="6 11" id="KW-0472">Membrane</keyword>
<evidence type="ECO:0000256" key="7">
    <source>
        <dbReference type="ARBA" id="ARBA00023170"/>
    </source>
</evidence>
<feature type="compositionally biased region" description="Polar residues" evidence="10">
    <location>
        <begin position="413"/>
        <end position="425"/>
    </location>
</feature>
<dbReference type="InterPro" id="IPR000276">
    <property type="entry name" value="GPCR_Rhodpsn"/>
</dbReference>
<protein>
    <submittedName>
        <fullName evidence="13">QRFP-like peptide receptor</fullName>
    </submittedName>
</protein>
<comment type="caution">
    <text evidence="13">The sequence shown here is derived from an EMBL/GenBank/DDBJ whole genome shotgun (WGS) entry which is preliminary data.</text>
</comment>
<evidence type="ECO:0000256" key="6">
    <source>
        <dbReference type="ARBA" id="ARBA00023136"/>
    </source>
</evidence>
<keyword evidence="7 9" id="KW-0675">Receptor</keyword>
<evidence type="ECO:0000256" key="5">
    <source>
        <dbReference type="ARBA" id="ARBA00023040"/>
    </source>
</evidence>
<evidence type="ECO:0000256" key="3">
    <source>
        <dbReference type="ARBA" id="ARBA00022692"/>
    </source>
</evidence>
<comment type="similarity">
    <text evidence="2 9">Belongs to the G-protein coupled receptor 1 family.</text>
</comment>
<dbReference type="CDD" id="cd14993">
    <property type="entry name" value="7tmA_CCKR-like"/>
    <property type="match status" value="1"/>
</dbReference>
<evidence type="ECO:0000256" key="9">
    <source>
        <dbReference type="RuleBase" id="RU000688"/>
    </source>
</evidence>
<dbReference type="PRINTS" id="PR00237">
    <property type="entry name" value="GPCRRHODOPSN"/>
</dbReference>
<sequence length="425" mass="47964">MEGVRETLNMSHNSSSSSLANTSEGAWEGIDLHDFYRERVTVTHIQNLVLVTLYVVTFLLATSANSMALLVFWRFQHMRCLSNSLLITLAVSDLLVSIVCMPMAIGFYTYKLWIFGEVMCKLANYLQGVAVAASVFTMTVMSLDRYMVICHPIAFRKHMYRRHVGWSILLVWVLALLLFVPVLVVRKAHDVILNAGTSRELSFVYCVEDWSSTTAREGFAFATFTLVFVLPGATMAAAYCRIGVRLCGGGPGLNRSEGQAGKQSVTFRIQNIMERRKLVAKRFLILTTVFAICWVPYNIATLLIDFQVSGNVDDHLSVFLPFGLYLGHVNSAINPLLYCWVNKRFRKCVALTFRCGKTRDAVWDRRNVFQCQEYPMTVAASLRSSSLVWKKSLRKKDSQTFRERSRSFKDGATSATMNSGCSSRE</sequence>
<feature type="transmembrane region" description="Helical" evidence="11">
    <location>
        <begin position="219"/>
        <end position="240"/>
    </location>
</feature>
<dbReference type="PANTHER" id="PTHR45695:SF15">
    <property type="entry name" value="OPSIN RH2"/>
    <property type="match status" value="1"/>
</dbReference>
<keyword evidence="4 11" id="KW-1133">Transmembrane helix</keyword>
<evidence type="ECO:0000256" key="8">
    <source>
        <dbReference type="ARBA" id="ARBA00023224"/>
    </source>
</evidence>
<dbReference type="OrthoDB" id="5953793at2759"/>
<dbReference type="AlphaFoldDB" id="A0A8X6U342"/>
<feature type="transmembrane region" description="Helical" evidence="11">
    <location>
        <begin position="316"/>
        <end position="337"/>
    </location>
</feature>
<evidence type="ECO:0000256" key="10">
    <source>
        <dbReference type="SAM" id="MobiDB-lite"/>
    </source>
</evidence>
<keyword evidence="5 9" id="KW-0297">G-protein coupled receptor</keyword>
<reference evidence="13" key="1">
    <citation type="submission" date="2020-08" db="EMBL/GenBank/DDBJ databases">
        <title>Multicomponent nature underlies the extraordinary mechanical properties of spider dragline silk.</title>
        <authorList>
            <person name="Kono N."/>
            <person name="Nakamura H."/>
            <person name="Mori M."/>
            <person name="Yoshida Y."/>
            <person name="Ohtoshi R."/>
            <person name="Malay A.D."/>
            <person name="Moran D.A.P."/>
            <person name="Tomita M."/>
            <person name="Numata K."/>
            <person name="Arakawa K."/>
        </authorList>
    </citation>
    <scope>NUCLEOTIDE SEQUENCE</scope>
</reference>
<evidence type="ECO:0000259" key="12">
    <source>
        <dbReference type="PROSITE" id="PS50262"/>
    </source>
</evidence>
<evidence type="ECO:0000256" key="2">
    <source>
        <dbReference type="ARBA" id="ARBA00010663"/>
    </source>
</evidence>
<feature type="transmembrane region" description="Helical" evidence="11">
    <location>
        <begin position="85"/>
        <end position="110"/>
    </location>
</feature>